<keyword evidence="4 8" id="KW-0371">Homeobox</keyword>
<dbReference type="InterPro" id="IPR045224">
    <property type="entry name" value="HDZip_class_I_plant"/>
</dbReference>
<dbReference type="SUPFAM" id="SSF46689">
    <property type="entry name" value="Homeodomain-like"/>
    <property type="match status" value="1"/>
</dbReference>
<evidence type="ECO:0000256" key="7">
    <source>
        <dbReference type="ARBA" id="ARBA00025748"/>
    </source>
</evidence>
<evidence type="ECO:0000256" key="10">
    <source>
        <dbReference type="RuleBase" id="RU369038"/>
    </source>
</evidence>
<dbReference type="AlphaFoldDB" id="A0AAD1Z241"/>
<keyword evidence="3 8" id="KW-0238">DNA-binding</keyword>
<dbReference type="PANTHER" id="PTHR24326:SF584">
    <property type="entry name" value="HOMEOBOX-LEUCINE ZIPPER PROTEIN"/>
    <property type="match status" value="1"/>
</dbReference>
<evidence type="ECO:0000256" key="9">
    <source>
        <dbReference type="RuleBase" id="RU000682"/>
    </source>
</evidence>
<dbReference type="GO" id="GO:0043565">
    <property type="term" value="F:sequence-specific DNA binding"/>
    <property type="evidence" value="ECO:0007669"/>
    <property type="project" value="TreeGrafter"/>
</dbReference>
<dbReference type="EMBL" id="OU503039">
    <property type="protein sequence ID" value="CAI9760176.1"/>
    <property type="molecule type" value="Genomic_DNA"/>
</dbReference>
<sequence length="167" mass="19255">MDNFQSHTRKHHLKHKKRLTQEQVRLLETSFNLNTKLDPERKSHLAQELGLPSTRVAIWYQNRRARNKNQNLEVDHKALKLKLENVMEDNARLQDEVRRLKHELKKVQEIFGTFNSSLSSSCDDVGSSHLLNGSKHHLEKELYASMVADGVPFGSSDGYDFFASSIS</sequence>
<comment type="similarity">
    <text evidence="7 10">Belongs to the HD-ZIP homeobox family. Class I subfamily.</text>
</comment>
<dbReference type="GO" id="GO:0045893">
    <property type="term" value="P:positive regulation of DNA-templated transcription"/>
    <property type="evidence" value="ECO:0007669"/>
    <property type="project" value="TreeGrafter"/>
</dbReference>
<dbReference type="Proteomes" id="UP000834106">
    <property type="component" value="Chromosome 4"/>
</dbReference>
<evidence type="ECO:0000313" key="13">
    <source>
        <dbReference type="EMBL" id="CAI9760176.1"/>
    </source>
</evidence>
<dbReference type="GO" id="GO:0005634">
    <property type="term" value="C:nucleus"/>
    <property type="evidence" value="ECO:0007669"/>
    <property type="project" value="UniProtKB-SubCell"/>
</dbReference>
<organism evidence="13 14">
    <name type="scientific">Fraxinus pennsylvanica</name>
    <dbReference type="NCBI Taxonomy" id="56036"/>
    <lineage>
        <taxon>Eukaryota</taxon>
        <taxon>Viridiplantae</taxon>
        <taxon>Streptophyta</taxon>
        <taxon>Embryophyta</taxon>
        <taxon>Tracheophyta</taxon>
        <taxon>Spermatophyta</taxon>
        <taxon>Magnoliopsida</taxon>
        <taxon>eudicotyledons</taxon>
        <taxon>Gunneridae</taxon>
        <taxon>Pentapetalae</taxon>
        <taxon>asterids</taxon>
        <taxon>lamiids</taxon>
        <taxon>Lamiales</taxon>
        <taxon>Oleaceae</taxon>
        <taxon>Oleeae</taxon>
        <taxon>Fraxinus</taxon>
    </lineage>
</organism>
<feature type="coiled-coil region" evidence="11">
    <location>
        <begin position="62"/>
        <end position="110"/>
    </location>
</feature>
<evidence type="ECO:0000256" key="3">
    <source>
        <dbReference type="ARBA" id="ARBA00023125"/>
    </source>
</evidence>
<keyword evidence="11" id="KW-0175">Coiled coil</keyword>
<dbReference type="InterPro" id="IPR009057">
    <property type="entry name" value="Homeodomain-like_sf"/>
</dbReference>
<dbReference type="CDD" id="cd00086">
    <property type="entry name" value="homeodomain"/>
    <property type="match status" value="1"/>
</dbReference>
<keyword evidence="5 10" id="KW-0804">Transcription</keyword>
<evidence type="ECO:0000259" key="12">
    <source>
        <dbReference type="PROSITE" id="PS50071"/>
    </source>
</evidence>
<evidence type="ECO:0000256" key="6">
    <source>
        <dbReference type="ARBA" id="ARBA00023242"/>
    </source>
</evidence>
<dbReference type="PRINTS" id="PR00031">
    <property type="entry name" value="HTHREPRESSR"/>
</dbReference>
<dbReference type="Gene3D" id="1.10.10.60">
    <property type="entry name" value="Homeodomain-like"/>
    <property type="match status" value="1"/>
</dbReference>
<keyword evidence="2 10" id="KW-0805">Transcription regulation</keyword>
<dbReference type="PANTHER" id="PTHR24326">
    <property type="entry name" value="HOMEOBOX-LEUCINE ZIPPER PROTEIN"/>
    <property type="match status" value="1"/>
</dbReference>
<evidence type="ECO:0000256" key="8">
    <source>
        <dbReference type="PROSITE-ProRule" id="PRU00108"/>
    </source>
</evidence>
<dbReference type="InterPro" id="IPR017970">
    <property type="entry name" value="Homeobox_CS"/>
</dbReference>
<name>A0AAD1Z241_9LAMI</name>
<evidence type="ECO:0000256" key="5">
    <source>
        <dbReference type="ARBA" id="ARBA00023163"/>
    </source>
</evidence>
<dbReference type="PROSITE" id="PS50071">
    <property type="entry name" value="HOMEOBOX_2"/>
    <property type="match status" value="1"/>
</dbReference>
<dbReference type="InterPro" id="IPR000047">
    <property type="entry name" value="HTH_motif"/>
</dbReference>
<evidence type="ECO:0000313" key="14">
    <source>
        <dbReference type="Proteomes" id="UP000834106"/>
    </source>
</evidence>
<dbReference type="PROSITE" id="PS00027">
    <property type="entry name" value="HOMEOBOX_1"/>
    <property type="match status" value="1"/>
</dbReference>
<keyword evidence="6 8" id="KW-0539">Nucleus</keyword>
<feature type="domain" description="Homeobox" evidence="12">
    <location>
        <begin position="10"/>
        <end position="70"/>
    </location>
</feature>
<dbReference type="GO" id="GO:0000981">
    <property type="term" value="F:DNA-binding transcription factor activity, RNA polymerase II-specific"/>
    <property type="evidence" value="ECO:0007669"/>
    <property type="project" value="UniProtKB-UniRule"/>
</dbReference>
<protein>
    <recommendedName>
        <fullName evidence="10">Homeobox-leucine zipper protein</fullName>
    </recommendedName>
    <alternativeName>
        <fullName evidence="10">HD-ZIP protein</fullName>
    </alternativeName>
    <alternativeName>
        <fullName evidence="10">Homeodomain transcription factor</fullName>
    </alternativeName>
</protein>
<evidence type="ECO:0000256" key="1">
    <source>
        <dbReference type="ARBA" id="ARBA00004123"/>
    </source>
</evidence>
<dbReference type="SMART" id="SM00389">
    <property type="entry name" value="HOX"/>
    <property type="match status" value="1"/>
</dbReference>
<accession>A0AAD1Z241</accession>
<comment type="subcellular location">
    <subcellularLocation>
        <location evidence="1 8 9">Nucleus</location>
    </subcellularLocation>
</comment>
<evidence type="ECO:0000256" key="4">
    <source>
        <dbReference type="ARBA" id="ARBA00023155"/>
    </source>
</evidence>
<evidence type="ECO:0000256" key="2">
    <source>
        <dbReference type="ARBA" id="ARBA00023015"/>
    </source>
</evidence>
<feature type="DNA-binding region" description="Homeobox" evidence="8">
    <location>
        <begin position="12"/>
        <end position="71"/>
    </location>
</feature>
<evidence type="ECO:0000256" key="11">
    <source>
        <dbReference type="SAM" id="Coils"/>
    </source>
</evidence>
<proteinExistence type="inferred from homology"/>
<dbReference type="Pfam" id="PF00046">
    <property type="entry name" value="Homeodomain"/>
    <property type="match status" value="1"/>
</dbReference>
<comment type="function">
    <text evidence="10">Transcription factor.</text>
</comment>
<keyword evidence="14" id="KW-1185">Reference proteome</keyword>
<dbReference type="InterPro" id="IPR001356">
    <property type="entry name" value="HD"/>
</dbReference>
<gene>
    <name evidence="13" type="ORF">FPE_LOCUS7606</name>
</gene>
<reference evidence="13" key="1">
    <citation type="submission" date="2023-05" db="EMBL/GenBank/DDBJ databases">
        <authorList>
            <person name="Huff M."/>
        </authorList>
    </citation>
    <scope>NUCLEOTIDE SEQUENCE</scope>
</reference>